<evidence type="ECO:0000313" key="2">
    <source>
        <dbReference type="WBParaSite" id="PSAMB.scaffold2958size20400.g19856.t1"/>
    </source>
</evidence>
<reference evidence="2" key="1">
    <citation type="submission" date="2022-11" db="UniProtKB">
        <authorList>
            <consortium name="WormBaseParasite"/>
        </authorList>
    </citation>
    <scope>IDENTIFICATION</scope>
</reference>
<protein>
    <submittedName>
        <fullName evidence="2">Uncharacterized protein</fullName>
    </submittedName>
</protein>
<name>A0A914W3M3_9BILA</name>
<evidence type="ECO:0000313" key="1">
    <source>
        <dbReference type="Proteomes" id="UP000887566"/>
    </source>
</evidence>
<keyword evidence="1" id="KW-1185">Reference proteome</keyword>
<sequence>MEFIPCAPMFAVLSRRQKPVIQYKTKRWNGTVLEFSYKSASPKDSNMVYYQCIACKKLSNLGRVGGEKSGVAHNKLVNGVIITDPDNTNTPHGCGAGSNTTMAAESEYGQDVVDNIKVKLNTGYGFASKHRALTQNRAYHIIKDNTLDNIHESLRVTKDNGPFLQTYDLSLGREMLIFAISDLDMSLEAEFVLCDGNHKYNPPEFHKPGQLYTLHTIIKGECHPFLFAMKKKVDQDVYRHLFNSL</sequence>
<accession>A0A914W3M3</accession>
<dbReference type="WBParaSite" id="PSAMB.scaffold2958size20400.g19856.t1">
    <property type="protein sequence ID" value="PSAMB.scaffold2958size20400.g19856.t1"/>
    <property type="gene ID" value="PSAMB.scaffold2958size20400.g19856"/>
</dbReference>
<proteinExistence type="predicted"/>
<dbReference type="Proteomes" id="UP000887566">
    <property type="component" value="Unplaced"/>
</dbReference>
<organism evidence="1 2">
    <name type="scientific">Plectus sambesii</name>
    <dbReference type="NCBI Taxonomy" id="2011161"/>
    <lineage>
        <taxon>Eukaryota</taxon>
        <taxon>Metazoa</taxon>
        <taxon>Ecdysozoa</taxon>
        <taxon>Nematoda</taxon>
        <taxon>Chromadorea</taxon>
        <taxon>Plectida</taxon>
        <taxon>Plectina</taxon>
        <taxon>Plectoidea</taxon>
        <taxon>Plectidae</taxon>
        <taxon>Plectus</taxon>
    </lineage>
</organism>
<dbReference type="AlphaFoldDB" id="A0A914W3M3"/>